<keyword evidence="11" id="KW-0472">Membrane</keyword>
<keyword evidence="12" id="KW-0325">Glycoprotein</keyword>
<comment type="function">
    <text evidence="13">Metalloprotease that acts as a negative regulator of the Wnt signaling pathway.</text>
</comment>
<keyword evidence="8 13" id="KW-0378">Hydrolase</keyword>
<protein>
    <recommendedName>
        <fullName evidence="13">Metalloprotease TIKI homolog</fullName>
        <ecNumber evidence="13">3.4.-.-</ecNumber>
    </recommendedName>
</protein>
<dbReference type="CDD" id="cd14789">
    <property type="entry name" value="Tiki"/>
    <property type="match status" value="1"/>
</dbReference>
<keyword evidence="13" id="KW-0879">Wnt signaling pathway</keyword>
<dbReference type="PANTHER" id="PTHR31120:SF6">
    <property type="entry name" value="METALLOPROTEASE TIKI HOMOLOG"/>
    <property type="match status" value="1"/>
</dbReference>
<evidence type="ECO:0000313" key="17">
    <source>
        <dbReference type="Proteomes" id="UP001152795"/>
    </source>
</evidence>
<dbReference type="GO" id="GO:0006508">
    <property type="term" value="P:proteolysis"/>
    <property type="evidence" value="ECO:0007669"/>
    <property type="project" value="UniProtKB-KW"/>
</dbReference>
<reference evidence="16" key="1">
    <citation type="submission" date="2020-04" db="EMBL/GenBank/DDBJ databases">
        <authorList>
            <person name="Alioto T."/>
            <person name="Alioto T."/>
            <person name="Gomez Garrido J."/>
        </authorList>
    </citation>
    <scope>NUCLEOTIDE SEQUENCE</scope>
    <source>
        <strain evidence="16">A484AB</strain>
    </source>
</reference>
<evidence type="ECO:0000256" key="5">
    <source>
        <dbReference type="ARBA" id="ARBA00022692"/>
    </source>
</evidence>
<dbReference type="OrthoDB" id="10040378at2759"/>
<comment type="subcellular location">
    <subcellularLocation>
        <location evidence="13">Cell membrane</location>
        <topology evidence="13">Single-pass type I membrane protein</topology>
    </subcellularLocation>
    <subcellularLocation>
        <location evidence="2">Membrane</location>
        <topology evidence="2">Single-pass type I membrane protein</topology>
    </subcellularLocation>
</comment>
<keyword evidence="13" id="KW-1003">Cell membrane</keyword>
<keyword evidence="7 13" id="KW-0732">Signal</keyword>
<dbReference type="GO" id="GO:0005886">
    <property type="term" value="C:plasma membrane"/>
    <property type="evidence" value="ECO:0007669"/>
    <property type="project" value="UniProtKB-SubCell"/>
</dbReference>
<dbReference type="InterPro" id="IPR040230">
    <property type="entry name" value="TIKI1/2-like"/>
</dbReference>
<evidence type="ECO:0000256" key="15">
    <source>
        <dbReference type="SAM" id="SignalP"/>
    </source>
</evidence>
<evidence type="ECO:0000256" key="8">
    <source>
        <dbReference type="ARBA" id="ARBA00022801"/>
    </source>
</evidence>
<keyword evidence="6 13" id="KW-0479">Metal-binding</keyword>
<dbReference type="Proteomes" id="UP001152795">
    <property type="component" value="Unassembled WGS sequence"/>
</dbReference>
<keyword evidence="10 13" id="KW-0482">Metalloprotease</keyword>
<comment type="cofactor">
    <cofactor evidence="1">
        <name>Co(2+)</name>
        <dbReference type="ChEBI" id="CHEBI:48828"/>
    </cofactor>
</comment>
<evidence type="ECO:0000256" key="11">
    <source>
        <dbReference type="ARBA" id="ARBA00023136"/>
    </source>
</evidence>
<evidence type="ECO:0000256" key="13">
    <source>
        <dbReference type="RuleBase" id="RU369069"/>
    </source>
</evidence>
<accession>A0A7D9HV61</accession>
<dbReference type="AlphaFoldDB" id="A0A7D9HV61"/>
<comment type="caution">
    <text evidence="16">The sequence shown here is derived from an EMBL/GenBank/DDBJ whole genome shotgun (WGS) entry which is preliminary data.</text>
</comment>
<evidence type="ECO:0000256" key="1">
    <source>
        <dbReference type="ARBA" id="ARBA00001941"/>
    </source>
</evidence>
<keyword evidence="9" id="KW-1133">Transmembrane helix</keyword>
<dbReference type="GO" id="GO:0004222">
    <property type="term" value="F:metalloendopeptidase activity"/>
    <property type="evidence" value="ECO:0007669"/>
    <property type="project" value="UniProtKB-UniRule"/>
</dbReference>
<evidence type="ECO:0000256" key="9">
    <source>
        <dbReference type="ARBA" id="ARBA00022989"/>
    </source>
</evidence>
<dbReference type="PANTHER" id="PTHR31120">
    <property type="entry name" value="METALLOPROTEASE TIKI"/>
    <property type="match status" value="1"/>
</dbReference>
<evidence type="ECO:0000256" key="14">
    <source>
        <dbReference type="SAM" id="MobiDB-lite"/>
    </source>
</evidence>
<dbReference type="EMBL" id="CACRXK020001710">
    <property type="protein sequence ID" value="CAB3990705.1"/>
    <property type="molecule type" value="Genomic_DNA"/>
</dbReference>
<evidence type="ECO:0000256" key="4">
    <source>
        <dbReference type="ARBA" id="ARBA00022670"/>
    </source>
</evidence>
<evidence type="ECO:0000256" key="2">
    <source>
        <dbReference type="ARBA" id="ARBA00004479"/>
    </source>
</evidence>
<organism evidence="16 17">
    <name type="scientific">Paramuricea clavata</name>
    <name type="common">Red gorgonian</name>
    <name type="synonym">Violescent sea-whip</name>
    <dbReference type="NCBI Taxonomy" id="317549"/>
    <lineage>
        <taxon>Eukaryota</taxon>
        <taxon>Metazoa</taxon>
        <taxon>Cnidaria</taxon>
        <taxon>Anthozoa</taxon>
        <taxon>Octocorallia</taxon>
        <taxon>Malacalcyonacea</taxon>
        <taxon>Plexauridae</taxon>
        <taxon>Paramuricea</taxon>
    </lineage>
</organism>
<dbReference type="GO" id="GO:0030178">
    <property type="term" value="P:negative regulation of Wnt signaling pathway"/>
    <property type="evidence" value="ECO:0007669"/>
    <property type="project" value="UniProtKB-UniRule"/>
</dbReference>
<dbReference type="InterPro" id="IPR002816">
    <property type="entry name" value="TraB/PrgY/GumN_fam"/>
</dbReference>
<evidence type="ECO:0000256" key="12">
    <source>
        <dbReference type="ARBA" id="ARBA00023180"/>
    </source>
</evidence>
<dbReference type="GO" id="GO:0046872">
    <property type="term" value="F:metal ion binding"/>
    <property type="evidence" value="ECO:0007669"/>
    <property type="project" value="UniProtKB-UniRule"/>
</dbReference>
<keyword evidence="17" id="KW-1185">Reference proteome</keyword>
<name>A0A7D9HV61_PARCT</name>
<evidence type="ECO:0000256" key="6">
    <source>
        <dbReference type="ARBA" id="ARBA00022723"/>
    </source>
</evidence>
<comment type="similarity">
    <text evidence="3 13">Belongs to the TIKI family.</text>
</comment>
<proteinExistence type="inferred from homology"/>
<sequence>MATYGLWLWLLVNLQNDQQVIQRITKRNIDAVGECPSQESRQLNSFLWALERNPPVYFFGTIHVPYTKVWDHIPANSERAFYESQNIYFELDLTDAVTLQTLAECQILPERMLLRKVIPRTLFRRIRRHLSYIQRIFPQWITMEQRMRGLNPIKLFLSMTKDWRKKRPIWIMLLLNALNEYDTKSRGVSVLDTFLIREAASRNKRKGSIESVEEQCGPLNALNNSQVIVALNQTLILHEKIRRGKAEMTYSTKELIYHYNCGDLNEVLFAQDLSKVVSLQNSSHSSNHNEMEQARKLDEYLREELIYKRNRRMAKRVLKLIKEEPKKKFFFAFGAGHFLGNGSVIEILRMQGHNVTHIQADDPLPRYGSMRTVKNLKKVWRTRKRNNERRRRRRRRKEKIRRPNVDNLWKRIYTWTFRPDILKPTTRPLERTTKSASTSSSTGIDATDSSATSCSITAWLLWIYMFLIIREIF</sequence>
<feature type="compositionally biased region" description="Low complexity" evidence="14">
    <location>
        <begin position="434"/>
        <end position="449"/>
    </location>
</feature>
<keyword evidence="5" id="KW-0812">Transmembrane</keyword>
<dbReference type="EC" id="3.4.-.-" evidence="13"/>
<evidence type="ECO:0000256" key="3">
    <source>
        <dbReference type="ARBA" id="ARBA00008261"/>
    </source>
</evidence>
<feature type="signal peptide" evidence="15">
    <location>
        <begin position="1"/>
        <end position="22"/>
    </location>
</feature>
<feature type="region of interest" description="Disordered" evidence="14">
    <location>
        <begin position="426"/>
        <end position="449"/>
    </location>
</feature>
<keyword evidence="4 13" id="KW-0645">Protease</keyword>
<dbReference type="Pfam" id="PF01963">
    <property type="entry name" value="TraB_PrgY_gumN"/>
    <property type="match status" value="1"/>
</dbReference>
<dbReference type="GO" id="GO:0016055">
    <property type="term" value="P:Wnt signaling pathway"/>
    <property type="evidence" value="ECO:0007669"/>
    <property type="project" value="UniProtKB-KW"/>
</dbReference>
<evidence type="ECO:0000256" key="10">
    <source>
        <dbReference type="ARBA" id="ARBA00023049"/>
    </source>
</evidence>
<evidence type="ECO:0000313" key="16">
    <source>
        <dbReference type="EMBL" id="CAB3990705.1"/>
    </source>
</evidence>
<comment type="cofactor">
    <cofactor evidence="13">
        <name>Mn(2+)</name>
        <dbReference type="ChEBI" id="CHEBI:29035"/>
    </cofactor>
    <cofactor evidence="13">
        <name>Co(2+)</name>
        <dbReference type="ChEBI" id="CHEBI:48828"/>
    </cofactor>
    <text evidence="13">Divalent metal cations. Mn(2+) or Co(2+).</text>
</comment>
<gene>
    <name evidence="16" type="ORF">PACLA_8A020835</name>
</gene>
<evidence type="ECO:0000256" key="7">
    <source>
        <dbReference type="ARBA" id="ARBA00022729"/>
    </source>
</evidence>
<feature type="chain" id="PRO_5043467456" description="Metalloprotease TIKI homolog" evidence="15">
    <location>
        <begin position="23"/>
        <end position="473"/>
    </location>
</feature>